<dbReference type="EMBL" id="QWGE01000001">
    <property type="protein sequence ID" value="RIJ42462.1"/>
    <property type="molecule type" value="Genomic_DNA"/>
</dbReference>
<feature type="transmembrane region" description="Helical" evidence="1">
    <location>
        <begin position="35"/>
        <end position="52"/>
    </location>
</feature>
<feature type="transmembrane region" description="Helical" evidence="1">
    <location>
        <begin position="64"/>
        <end position="87"/>
    </location>
</feature>
<sequence>MVVFILASIPSVIAGFVDAQFYTYETYALLSKHTIYLLDILGILGLAVYALSQDRVYDELLQRLRLEAIKTTFVVSMAVVILSYIIFPDFKIHPSYLINLQVLCYSLLYYIRKNSMPYA</sequence>
<comment type="caution">
    <text evidence="2">The sequence shown here is derived from an EMBL/GenBank/DDBJ whole genome shotgun (WGS) entry which is preliminary data.</text>
</comment>
<name>A0A399SJX0_9BACT</name>
<keyword evidence="1" id="KW-0812">Transmembrane</keyword>
<dbReference type="Proteomes" id="UP000266005">
    <property type="component" value="Unassembled WGS sequence"/>
</dbReference>
<organism evidence="2 3">
    <name type="scientific">Pontibacter oryzae</name>
    <dbReference type="NCBI Taxonomy" id="2304593"/>
    <lineage>
        <taxon>Bacteria</taxon>
        <taxon>Pseudomonadati</taxon>
        <taxon>Bacteroidota</taxon>
        <taxon>Cytophagia</taxon>
        <taxon>Cytophagales</taxon>
        <taxon>Hymenobacteraceae</taxon>
        <taxon>Pontibacter</taxon>
    </lineage>
</organism>
<feature type="transmembrane region" description="Helical" evidence="1">
    <location>
        <begin position="93"/>
        <end position="111"/>
    </location>
</feature>
<dbReference type="AlphaFoldDB" id="A0A399SJX0"/>
<gene>
    <name evidence="2" type="ORF">D1627_00905</name>
</gene>
<proteinExistence type="predicted"/>
<evidence type="ECO:0000256" key="1">
    <source>
        <dbReference type="SAM" id="Phobius"/>
    </source>
</evidence>
<keyword evidence="1" id="KW-0472">Membrane</keyword>
<accession>A0A399SJX0</accession>
<keyword evidence="3" id="KW-1185">Reference proteome</keyword>
<evidence type="ECO:0000313" key="2">
    <source>
        <dbReference type="EMBL" id="RIJ42462.1"/>
    </source>
</evidence>
<keyword evidence="1" id="KW-1133">Transmembrane helix</keyword>
<evidence type="ECO:0000313" key="3">
    <source>
        <dbReference type="Proteomes" id="UP000266005"/>
    </source>
</evidence>
<protein>
    <submittedName>
        <fullName evidence="2">Uncharacterized protein</fullName>
    </submittedName>
</protein>
<reference evidence="3" key="1">
    <citation type="submission" date="2018-08" db="EMBL/GenBank/DDBJ databases">
        <title>Mucilaginibacter sp. MYSH2.</title>
        <authorList>
            <person name="Seo T."/>
        </authorList>
    </citation>
    <scope>NUCLEOTIDE SEQUENCE [LARGE SCALE GENOMIC DNA]</scope>
    <source>
        <strain evidence="3">KIRAN</strain>
    </source>
</reference>